<dbReference type="Proteomes" id="UP000061630">
    <property type="component" value="Chromosome"/>
</dbReference>
<dbReference type="KEGG" id="tpar:AV541_09140"/>
<dbReference type="Pfam" id="PF06089">
    <property type="entry name" value="Asparaginase_II"/>
    <property type="match status" value="1"/>
</dbReference>
<dbReference type="RefSeq" id="WP_060384738.1">
    <property type="nucleotide sequence ID" value="NZ_CP014141.1"/>
</dbReference>
<organism evidence="1 2">
    <name type="scientific">Thermus parvatiensis</name>
    <dbReference type="NCBI Taxonomy" id="456163"/>
    <lineage>
        <taxon>Bacteria</taxon>
        <taxon>Thermotogati</taxon>
        <taxon>Deinococcota</taxon>
        <taxon>Deinococci</taxon>
        <taxon>Thermales</taxon>
        <taxon>Thermaceae</taxon>
        <taxon>Thermus</taxon>
    </lineage>
</organism>
<gene>
    <name evidence="1" type="ORF">AV541_09140</name>
</gene>
<dbReference type="EMBL" id="CP014141">
    <property type="protein sequence ID" value="AMA76067.1"/>
    <property type="molecule type" value="Genomic_DNA"/>
</dbReference>
<protein>
    <submittedName>
        <fullName evidence="1">Asparaginase</fullName>
    </submittedName>
</protein>
<accession>A0A0X8D8Q2</accession>
<dbReference type="InterPro" id="IPR010349">
    <property type="entry name" value="Asparaginase_II"/>
</dbReference>
<evidence type="ECO:0000313" key="1">
    <source>
        <dbReference type="EMBL" id="AMA76067.1"/>
    </source>
</evidence>
<dbReference type="PANTHER" id="PTHR42110:SF1">
    <property type="entry name" value="L-ASPARAGINASE, PUTATIVE (AFU_ORTHOLOGUE AFUA_3G11890)-RELATED"/>
    <property type="match status" value="1"/>
</dbReference>
<evidence type="ECO:0000313" key="2">
    <source>
        <dbReference type="Proteomes" id="UP000061630"/>
    </source>
</evidence>
<dbReference type="PANTHER" id="PTHR42110">
    <property type="entry name" value="L-ASPARAGINASE, PUTATIVE (AFU_ORTHOLOGUE AFUA_3G11890)-RELATED"/>
    <property type="match status" value="1"/>
</dbReference>
<dbReference type="AlphaFoldDB" id="A0A0X8D8Q2"/>
<sequence>MSAEVFVYRGSLVENRHRVSLALWGPEGLVAYGGDPGLVAYLRSSAKPFQALALYLTGAVERFGLTEEEVALATASHDGTPRHVEVAARFLGKLGLGPEHLACGVHPPFSREARAALEAQGLRPTPLHHNCSGKHAGMLAAALALGAPADEYHLPDHPVQRLNLATLEALSGVRPGLATDGCSVPTFALPLARAARAFFLLADPGRAPEAYRTPLLRVREAMRRHPDLVAGPGSVDTLLMERLPVVAKRGADGYYGLALLEGPRGPLGVALKVEDGATQAREVAVVALLRVLGLEPGETPWDRPPVRNHRGLEVGHWEARLNLVWV</sequence>
<name>A0A0X8D8Q2_9DEIN</name>
<reference evidence="1 2" key="1">
    <citation type="submission" date="2016-01" db="EMBL/GenBank/DDBJ databases">
        <title>Genome sequence of Thermus parvatiensis, a thermophile isolated from a hot water spring.</title>
        <authorList>
            <person name="Tripathi C."/>
            <person name="Lal R."/>
        </authorList>
    </citation>
    <scope>NUCLEOTIDE SEQUENCE [LARGE SCALE GENOMIC DNA]</scope>
    <source>
        <strain evidence="1 2">RL</strain>
    </source>
</reference>
<proteinExistence type="predicted"/>